<feature type="compositionally biased region" description="Gly residues" evidence="1">
    <location>
        <begin position="80"/>
        <end position="93"/>
    </location>
</feature>
<feature type="region of interest" description="Disordered" evidence="1">
    <location>
        <begin position="58"/>
        <end position="134"/>
    </location>
</feature>
<feature type="region of interest" description="Disordered" evidence="1">
    <location>
        <begin position="290"/>
        <end position="320"/>
    </location>
</feature>
<evidence type="ECO:0000256" key="1">
    <source>
        <dbReference type="SAM" id="MobiDB-lite"/>
    </source>
</evidence>
<dbReference type="InterPro" id="IPR029046">
    <property type="entry name" value="LolA/LolB/LppX"/>
</dbReference>
<dbReference type="Gene3D" id="2.50.20.10">
    <property type="entry name" value="Lipoprotein localisation LolA/LolB/LppX"/>
    <property type="match status" value="1"/>
</dbReference>
<accession>A0ABS3WYT4</accession>
<comment type="caution">
    <text evidence="2">The sequence shown here is derived from an EMBL/GenBank/DDBJ whole genome shotgun (WGS) entry which is preliminary data.</text>
</comment>
<dbReference type="PANTHER" id="PTHR37507">
    <property type="entry name" value="SPORULATION PROTEIN YDCC"/>
    <property type="match status" value="1"/>
</dbReference>
<protein>
    <submittedName>
        <fullName evidence="2">DUF2092 domain-containing protein</fullName>
    </submittedName>
</protein>
<gene>
    <name evidence="2" type="ORF">JW592_22605</name>
</gene>
<feature type="compositionally biased region" description="Basic and acidic residues" evidence="1">
    <location>
        <begin position="94"/>
        <end position="107"/>
    </location>
</feature>
<dbReference type="PANTHER" id="PTHR37507:SF2">
    <property type="entry name" value="SPORULATION PROTEIN YDCC"/>
    <property type="match status" value="1"/>
</dbReference>
<dbReference type="Proteomes" id="UP001518976">
    <property type="component" value="Unassembled WGS sequence"/>
</dbReference>
<dbReference type="RefSeq" id="WP_209267025.1">
    <property type="nucleotide sequence ID" value="NZ_JAFFZN010000022.1"/>
</dbReference>
<organism evidence="2 3">
    <name type="scientific">Streptomyces spirodelae</name>
    <dbReference type="NCBI Taxonomy" id="2812904"/>
    <lineage>
        <taxon>Bacteria</taxon>
        <taxon>Bacillati</taxon>
        <taxon>Actinomycetota</taxon>
        <taxon>Actinomycetes</taxon>
        <taxon>Kitasatosporales</taxon>
        <taxon>Streptomycetaceae</taxon>
        <taxon>Streptomyces</taxon>
    </lineage>
</organism>
<proteinExistence type="predicted"/>
<name>A0ABS3WYT4_9ACTN</name>
<evidence type="ECO:0000313" key="2">
    <source>
        <dbReference type="EMBL" id="MBO8188236.1"/>
    </source>
</evidence>
<dbReference type="SUPFAM" id="SSF89392">
    <property type="entry name" value="Prokaryotic lipoproteins and lipoprotein localization factors"/>
    <property type="match status" value="1"/>
</dbReference>
<evidence type="ECO:0000313" key="3">
    <source>
        <dbReference type="Proteomes" id="UP001518976"/>
    </source>
</evidence>
<reference evidence="2 3" key="1">
    <citation type="submission" date="2021-02" db="EMBL/GenBank/DDBJ databases">
        <title>Streptomyces spirodelae sp. nov., isolated from duckweed.</title>
        <authorList>
            <person name="Saimee Y."/>
            <person name="Duangmal K."/>
        </authorList>
    </citation>
    <scope>NUCLEOTIDE SEQUENCE [LARGE SCALE GENOMIC DNA]</scope>
    <source>
        <strain evidence="2 3">DW4-2</strain>
    </source>
</reference>
<feature type="region of interest" description="Disordered" evidence="1">
    <location>
        <begin position="173"/>
        <end position="197"/>
    </location>
</feature>
<sequence>MAQIQPRNPRRKAVRYGVPVAVAGVAAATVGLVPALASSGDPDLPKVSAEELVAKVAKSDVDHMSGTVKVSTDLGLPSLPGGGGGGGFGGGPHDSGEGAGKDGKDGKGSGGDAAPSKKLSELASGEHTLRFAADGPDKQRVSVMEDAAEYSLIHNGRDLWAYDSGSNAAWHAKAPEDAKGAHGGSAKRWQGGEPDAVTPQKAAKQALKALDKSTSVTVDGTAKIAGRDAYQLVIKPKGAPDSTIESVRIGVDADNGVPLRFTLTPKDGDKPAVDVAYTKVDFGKPAASSFDFTPPKGTEVTEAKPHKSAGGELRGPQGLDGLTRSGLEIVNKSANDWGKVAKLDTGMPGGLGGPESGGKGDADAGKLLDNFTDEVKGDFGTGRVFSTRLVNALMTDDGKVYVGAVTKDGLVKAANQDHSAK</sequence>
<keyword evidence="3" id="KW-1185">Reference proteome</keyword>
<dbReference type="InterPro" id="IPR052944">
    <property type="entry name" value="Sporulation_related"/>
</dbReference>
<dbReference type="EMBL" id="JAFFZN010000022">
    <property type="protein sequence ID" value="MBO8188236.1"/>
    <property type="molecule type" value="Genomic_DNA"/>
</dbReference>